<evidence type="ECO:0000313" key="1">
    <source>
        <dbReference type="EMBL" id="QDU54535.1"/>
    </source>
</evidence>
<dbReference type="OrthoDB" id="1260738at2"/>
<dbReference type="RefSeq" id="WP_145245503.1">
    <property type="nucleotide sequence ID" value="NZ_CP036278.1"/>
</dbReference>
<evidence type="ECO:0000313" key="2">
    <source>
        <dbReference type="Proteomes" id="UP000315750"/>
    </source>
</evidence>
<dbReference type="GO" id="GO:0015035">
    <property type="term" value="F:protein-disulfide reductase activity"/>
    <property type="evidence" value="ECO:0007669"/>
    <property type="project" value="InterPro"/>
</dbReference>
<keyword evidence="2" id="KW-1185">Reference proteome</keyword>
<organism evidence="1 2">
    <name type="scientific">Aeoliella mucimassa</name>
    <dbReference type="NCBI Taxonomy" id="2527972"/>
    <lineage>
        <taxon>Bacteria</taxon>
        <taxon>Pseudomonadati</taxon>
        <taxon>Planctomycetota</taxon>
        <taxon>Planctomycetia</taxon>
        <taxon>Pirellulales</taxon>
        <taxon>Lacipirellulaceae</taxon>
        <taxon>Aeoliella</taxon>
    </lineage>
</organism>
<protein>
    <recommendedName>
        <fullName evidence="3">Thiol-disulfide oxidoreductase</fullName>
    </recommendedName>
</protein>
<dbReference type="KEGG" id="amuc:Pan181_07170"/>
<dbReference type="PANTHER" id="PTHR34290">
    <property type="entry name" value="SI:CH73-390P7.2"/>
    <property type="match status" value="1"/>
</dbReference>
<dbReference type="PANTHER" id="PTHR34290:SF2">
    <property type="entry name" value="OS04G0668800 PROTEIN"/>
    <property type="match status" value="1"/>
</dbReference>
<dbReference type="EMBL" id="CP036278">
    <property type="protein sequence ID" value="QDU54535.1"/>
    <property type="molecule type" value="Genomic_DNA"/>
</dbReference>
<accession>A0A518AIH3</accession>
<reference evidence="1 2" key="1">
    <citation type="submission" date="2019-02" db="EMBL/GenBank/DDBJ databases">
        <title>Deep-cultivation of Planctomycetes and their phenomic and genomic characterization uncovers novel biology.</title>
        <authorList>
            <person name="Wiegand S."/>
            <person name="Jogler M."/>
            <person name="Boedeker C."/>
            <person name="Pinto D."/>
            <person name="Vollmers J."/>
            <person name="Rivas-Marin E."/>
            <person name="Kohn T."/>
            <person name="Peeters S.H."/>
            <person name="Heuer A."/>
            <person name="Rast P."/>
            <person name="Oberbeckmann S."/>
            <person name="Bunk B."/>
            <person name="Jeske O."/>
            <person name="Meyerdierks A."/>
            <person name="Storesund J.E."/>
            <person name="Kallscheuer N."/>
            <person name="Luecker S."/>
            <person name="Lage O.M."/>
            <person name="Pohl T."/>
            <person name="Merkel B.J."/>
            <person name="Hornburger P."/>
            <person name="Mueller R.-W."/>
            <person name="Bruemmer F."/>
            <person name="Labrenz M."/>
            <person name="Spormann A.M."/>
            <person name="Op den Camp H."/>
            <person name="Overmann J."/>
            <person name="Amann R."/>
            <person name="Jetten M.S.M."/>
            <person name="Mascher T."/>
            <person name="Medema M.H."/>
            <person name="Devos D.P."/>
            <person name="Kaster A.-K."/>
            <person name="Ovreas L."/>
            <person name="Rohde M."/>
            <person name="Galperin M.Y."/>
            <person name="Jogler C."/>
        </authorList>
    </citation>
    <scope>NUCLEOTIDE SEQUENCE [LARGE SCALE GENOMIC DNA]</scope>
    <source>
        <strain evidence="1 2">Pan181</strain>
    </source>
</reference>
<dbReference type="InterPro" id="IPR044691">
    <property type="entry name" value="DCC1_Trx"/>
</dbReference>
<gene>
    <name evidence="1" type="ORF">Pan181_07170</name>
</gene>
<sequence>MPSPTTDYDIEVFYDGLCPLCVREMDMLRRWDRNDRIRFTDITAEGFSATELGIDYQQLMDRIHGRLPDGTIVTGVEVFRYLYGAVGFRWSVAASRLPIVKQLLNAAYVVFAKNRLRLTRRCDTKGCSLEGNRPAS</sequence>
<dbReference type="AlphaFoldDB" id="A0A518AIH3"/>
<evidence type="ECO:0008006" key="3">
    <source>
        <dbReference type="Google" id="ProtNLM"/>
    </source>
</evidence>
<name>A0A518AIH3_9BACT</name>
<dbReference type="Proteomes" id="UP000315750">
    <property type="component" value="Chromosome"/>
</dbReference>
<dbReference type="Pfam" id="PF04134">
    <property type="entry name" value="DCC1-like"/>
    <property type="match status" value="1"/>
</dbReference>
<proteinExistence type="predicted"/>
<dbReference type="InterPro" id="IPR007263">
    <property type="entry name" value="DCC1-like"/>
</dbReference>